<dbReference type="GO" id="GO:0016787">
    <property type="term" value="F:hydrolase activity"/>
    <property type="evidence" value="ECO:0007669"/>
    <property type="project" value="UniProtKB-ARBA"/>
</dbReference>
<organism evidence="2 3">
    <name type="scientific">Aquisphaera giovannonii</name>
    <dbReference type="NCBI Taxonomy" id="406548"/>
    <lineage>
        <taxon>Bacteria</taxon>
        <taxon>Pseudomonadati</taxon>
        <taxon>Planctomycetota</taxon>
        <taxon>Planctomycetia</taxon>
        <taxon>Isosphaerales</taxon>
        <taxon>Isosphaeraceae</taxon>
        <taxon>Aquisphaera</taxon>
    </lineage>
</organism>
<dbReference type="InterPro" id="IPR002591">
    <property type="entry name" value="Phosphodiest/P_Trfase"/>
</dbReference>
<dbReference type="PANTHER" id="PTHR10151">
    <property type="entry name" value="ECTONUCLEOTIDE PYROPHOSPHATASE/PHOSPHODIESTERASE"/>
    <property type="match status" value="1"/>
</dbReference>
<dbReference type="EMBL" id="CP042997">
    <property type="protein sequence ID" value="QEH37270.1"/>
    <property type="molecule type" value="Genomic_DNA"/>
</dbReference>
<dbReference type="Gene3D" id="3.40.720.10">
    <property type="entry name" value="Alkaline Phosphatase, subunit A"/>
    <property type="match status" value="1"/>
</dbReference>
<dbReference type="RefSeq" id="WP_246196203.1">
    <property type="nucleotide sequence ID" value="NZ_CP042997.1"/>
</dbReference>
<dbReference type="Proteomes" id="UP000324233">
    <property type="component" value="Chromosome"/>
</dbReference>
<gene>
    <name evidence="2" type="ORF">OJF2_58570</name>
</gene>
<name>A0A5B9WBL3_9BACT</name>
<feature type="signal peptide" evidence="1">
    <location>
        <begin position="1"/>
        <end position="22"/>
    </location>
</feature>
<dbReference type="CDD" id="cd16018">
    <property type="entry name" value="Enpp"/>
    <property type="match status" value="1"/>
</dbReference>
<evidence type="ECO:0000313" key="3">
    <source>
        <dbReference type="Proteomes" id="UP000324233"/>
    </source>
</evidence>
<evidence type="ECO:0000313" key="2">
    <source>
        <dbReference type="EMBL" id="QEH37270.1"/>
    </source>
</evidence>
<proteinExistence type="predicted"/>
<dbReference type="PANTHER" id="PTHR10151:SF120">
    <property type="entry name" value="BIS(5'-ADENOSYL)-TRIPHOSPHATASE"/>
    <property type="match status" value="1"/>
</dbReference>
<protein>
    <submittedName>
        <fullName evidence="2">Type I phosphodiesterase / nucleotide pyrophosphatase</fullName>
    </submittedName>
</protein>
<accession>A0A5B9WBL3</accession>
<keyword evidence="3" id="KW-1185">Reference proteome</keyword>
<reference evidence="2 3" key="1">
    <citation type="submission" date="2019-08" db="EMBL/GenBank/DDBJ databases">
        <title>Deep-cultivation of Planctomycetes and their phenomic and genomic characterization uncovers novel biology.</title>
        <authorList>
            <person name="Wiegand S."/>
            <person name="Jogler M."/>
            <person name="Boedeker C."/>
            <person name="Pinto D."/>
            <person name="Vollmers J."/>
            <person name="Rivas-Marin E."/>
            <person name="Kohn T."/>
            <person name="Peeters S.H."/>
            <person name="Heuer A."/>
            <person name="Rast P."/>
            <person name="Oberbeckmann S."/>
            <person name="Bunk B."/>
            <person name="Jeske O."/>
            <person name="Meyerdierks A."/>
            <person name="Storesund J.E."/>
            <person name="Kallscheuer N."/>
            <person name="Luecker S."/>
            <person name="Lage O.M."/>
            <person name="Pohl T."/>
            <person name="Merkel B.J."/>
            <person name="Hornburger P."/>
            <person name="Mueller R.-W."/>
            <person name="Bruemmer F."/>
            <person name="Labrenz M."/>
            <person name="Spormann A.M."/>
            <person name="Op den Camp H."/>
            <person name="Overmann J."/>
            <person name="Amann R."/>
            <person name="Jetten M.S.M."/>
            <person name="Mascher T."/>
            <person name="Medema M.H."/>
            <person name="Devos D.P."/>
            <person name="Kaster A.-K."/>
            <person name="Ovreas L."/>
            <person name="Rohde M."/>
            <person name="Galperin M.Y."/>
            <person name="Jogler C."/>
        </authorList>
    </citation>
    <scope>NUCLEOTIDE SEQUENCE [LARGE SCALE GENOMIC DNA]</scope>
    <source>
        <strain evidence="2 3">OJF2</strain>
    </source>
</reference>
<dbReference type="InterPro" id="IPR017850">
    <property type="entry name" value="Alkaline_phosphatase_core_sf"/>
</dbReference>
<dbReference type="Pfam" id="PF01663">
    <property type="entry name" value="Phosphodiest"/>
    <property type="match status" value="1"/>
</dbReference>
<dbReference type="KEGG" id="agv:OJF2_58570"/>
<keyword evidence="1" id="KW-0732">Signal</keyword>
<dbReference type="AlphaFoldDB" id="A0A5B9WBL3"/>
<dbReference type="SUPFAM" id="SSF53649">
    <property type="entry name" value="Alkaline phosphatase-like"/>
    <property type="match status" value="1"/>
</dbReference>
<evidence type="ECO:0000256" key="1">
    <source>
        <dbReference type="SAM" id="SignalP"/>
    </source>
</evidence>
<feature type="chain" id="PRO_5022880502" evidence="1">
    <location>
        <begin position="23"/>
        <end position="452"/>
    </location>
</feature>
<sequence length="452" mass="48424" precursor="true">MTMLRSIAMLAVFAVAIAAANAAPDGDRRVVVITLDGFPAYLLDDPHASLPVIRGLRRAGAFAIQGMRVSNPAVTWPNHTTLMTGVHPEKHGVLFNGVLERHGKGQTVRVEAGKSQQDLVRIPLLFDHLKAAGVDSTAINWPCTRGSASIDANLPDVPDQVTHTSEWLKDVLDREGHLARFVGGSNVVRDEVWTDAACRVIRDRKPRFLTLHLLNLDSTHHKYGPRSNPGYTAAALLDAMVGRVIEALTEAGIRDKTAVFILADHGFMTVKHSLHPNAVLRKEGLLTMQGASIATARVQVVPEGGIGMVYLNDPGTADADGETVRRLFRDAEGIRAVLGPEDFGRYHFPMPKDNPQMADLVLVAKEGYSFTASAAGDKLVGEAETPFGAHGYVSTEPGMNALFVASGSGIRPGVRLKVIDNVDIAPTAANLLGLKLEGVGGRVLGEILEGHD</sequence>